<dbReference type="EnsemblPlants" id="Zm00001eb317270_T001">
    <property type="protein sequence ID" value="Zm00001eb317270_P001"/>
    <property type="gene ID" value="Zm00001eb317270"/>
</dbReference>
<reference evidence="8" key="3">
    <citation type="submission" date="2021-05" db="UniProtKB">
        <authorList>
            <consortium name="EnsemblPlants"/>
        </authorList>
    </citation>
    <scope>IDENTIFICATION</scope>
    <source>
        <strain evidence="8">cv. B73</strain>
    </source>
</reference>
<keyword evidence="5" id="KW-0720">Serine protease</keyword>
<organism evidence="8 9">
    <name type="scientific">Zea mays</name>
    <name type="common">Maize</name>
    <dbReference type="NCBI Taxonomy" id="4577"/>
    <lineage>
        <taxon>Eukaryota</taxon>
        <taxon>Viridiplantae</taxon>
        <taxon>Streptophyta</taxon>
        <taxon>Embryophyta</taxon>
        <taxon>Tracheophyta</taxon>
        <taxon>Spermatophyta</taxon>
        <taxon>Magnoliopsida</taxon>
        <taxon>Liliopsida</taxon>
        <taxon>Poales</taxon>
        <taxon>Poaceae</taxon>
        <taxon>PACMAD clade</taxon>
        <taxon>Panicoideae</taxon>
        <taxon>Andropogonodae</taxon>
        <taxon>Andropogoneae</taxon>
        <taxon>Tripsacinae</taxon>
        <taxon>Zea</taxon>
    </lineage>
</organism>
<dbReference type="AlphaFoldDB" id="A0A804QBV7"/>
<dbReference type="Gramene" id="Zm00001eb317270_T001">
    <property type="protein sequence ID" value="Zm00001eb317270_P001"/>
    <property type="gene ID" value="Zm00001eb317270"/>
</dbReference>
<dbReference type="InterPro" id="IPR015500">
    <property type="entry name" value="Peptidase_S8_subtilisin-rel"/>
</dbReference>
<proteinExistence type="inferred from homology"/>
<dbReference type="GO" id="GO:0005576">
    <property type="term" value="C:extracellular region"/>
    <property type="evidence" value="ECO:0000318"/>
    <property type="project" value="GO_Central"/>
</dbReference>
<keyword evidence="2" id="KW-0645">Protease</keyword>
<evidence type="ECO:0000313" key="8">
    <source>
        <dbReference type="EnsemblPlants" id="Zm00001eb317270_P001"/>
    </source>
</evidence>
<dbReference type="InterPro" id="IPR045051">
    <property type="entry name" value="SBT"/>
</dbReference>
<feature type="compositionally biased region" description="Basic residues" evidence="6">
    <location>
        <begin position="28"/>
        <end position="38"/>
    </location>
</feature>
<dbReference type="GO" id="GO:0004252">
    <property type="term" value="F:serine-type endopeptidase activity"/>
    <property type="evidence" value="ECO:0000318"/>
    <property type="project" value="GO_Central"/>
</dbReference>
<name>A0A804QBV7_MAIZE</name>
<sequence>MHSLSSTAAQASNTKLGYDASSAASAPPRHRHRSKRPQRAPLKPSAMETRSGMNGVVSVFPSRTLELLITRSWDFVGFPQTPIRELPLEGDVIVGMLDTGVWSDSPSFSDEGFGPPPSRWKVKSSEHALTTEDPAALASRHWTMTATAVTRHPPRPAGSAVGNVSMYGLAGGTARCAQCQARHLQGSLSINTFPTLSNATLAFPANGSCDPENLAGGSYTGKIVLCQKAAANDGSGPLLAGAAQQQASSYHPVCTIDRTERDYCGSTSSGSRLLLFSRPQPDHPSSLEASWSLLSSPTGIPNDTRKVQYNIISGTSMACPHASGAAAYVRSFHQR</sequence>
<dbReference type="SUPFAM" id="SSF52743">
    <property type="entry name" value="Subtilisin-like"/>
    <property type="match status" value="1"/>
</dbReference>
<keyword evidence="9" id="KW-1185">Reference proteome</keyword>
<dbReference type="Proteomes" id="UP000007305">
    <property type="component" value="Chromosome 7"/>
</dbReference>
<accession>A0A804QBV7</accession>
<dbReference type="GO" id="GO:0006508">
    <property type="term" value="P:proteolysis"/>
    <property type="evidence" value="ECO:0007669"/>
    <property type="project" value="UniProtKB-KW"/>
</dbReference>
<dbReference type="PRINTS" id="PR00723">
    <property type="entry name" value="SUBTILISIN"/>
</dbReference>
<dbReference type="InterPro" id="IPR036852">
    <property type="entry name" value="Peptidase_S8/S53_dom_sf"/>
</dbReference>
<dbReference type="Gene3D" id="3.40.50.200">
    <property type="entry name" value="Peptidase S8/S53 domain"/>
    <property type="match status" value="1"/>
</dbReference>
<dbReference type="PROSITE" id="PS00138">
    <property type="entry name" value="SUBTILASE_SER"/>
    <property type="match status" value="1"/>
</dbReference>
<evidence type="ECO:0000256" key="5">
    <source>
        <dbReference type="ARBA" id="ARBA00022825"/>
    </source>
</evidence>
<evidence type="ECO:0000256" key="6">
    <source>
        <dbReference type="SAM" id="MobiDB-lite"/>
    </source>
</evidence>
<feature type="region of interest" description="Disordered" evidence="6">
    <location>
        <begin position="1"/>
        <end position="49"/>
    </location>
</feature>
<evidence type="ECO:0000256" key="1">
    <source>
        <dbReference type="ARBA" id="ARBA00011073"/>
    </source>
</evidence>
<dbReference type="InParanoid" id="A0A804QBV7"/>
<dbReference type="PANTHER" id="PTHR10795">
    <property type="entry name" value="PROPROTEIN CONVERTASE SUBTILISIN/KEXIN"/>
    <property type="match status" value="1"/>
</dbReference>
<reference evidence="9" key="1">
    <citation type="submission" date="2015-12" db="EMBL/GenBank/DDBJ databases">
        <title>Update maize B73 reference genome by single molecule sequencing technologies.</title>
        <authorList>
            <consortium name="Maize Genome Sequencing Project"/>
            <person name="Ware D."/>
        </authorList>
    </citation>
    <scope>NUCLEOTIDE SEQUENCE [LARGE SCALE GENOMIC DNA]</scope>
    <source>
        <strain evidence="9">cv. B73</strain>
    </source>
</reference>
<evidence type="ECO:0000256" key="2">
    <source>
        <dbReference type="ARBA" id="ARBA00022670"/>
    </source>
</evidence>
<evidence type="ECO:0000256" key="4">
    <source>
        <dbReference type="ARBA" id="ARBA00022801"/>
    </source>
</evidence>
<dbReference type="InterPro" id="IPR023828">
    <property type="entry name" value="Peptidase_S8_Ser-AS"/>
</dbReference>
<feature type="compositionally biased region" description="Polar residues" evidence="6">
    <location>
        <begin position="1"/>
        <end position="15"/>
    </location>
</feature>
<feature type="domain" description="Peptidase S8/S53" evidence="7">
    <location>
        <begin position="91"/>
        <end position="333"/>
    </location>
</feature>
<dbReference type="Pfam" id="PF00082">
    <property type="entry name" value="Peptidase_S8"/>
    <property type="match status" value="1"/>
</dbReference>
<keyword evidence="4" id="KW-0378">Hydrolase</keyword>
<dbReference type="InterPro" id="IPR000209">
    <property type="entry name" value="Peptidase_S8/S53_dom"/>
</dbReference>
<comment type="similarity">
    <text evidence="1">Belongs to the peptidase S8 family.</text>
</comment>
<protein>
    <recommendedName>
        <fullName evidence="7">Peptidase S8/S53 domain-containing protein</fullName>
    </recommendedName>
</protein>
<evidence type="ECO:0000256" key="3">
    <source>
        <dbReference type="ARBA" id="ARBA00022729"/>
    </source>
</evidence>
<keyword evidence="3" id="KW-0732">Signal</keyword>
<evidence type="ECO:0000259" key="7">
    <source>
        <dbReference type="Pfam" id="PF00082"/>
    </source>
</evidence>
<evidence type="ECO:0000313" key="9">
    <source>
        <dbReference type="Proteomes" id="UP000007305"/>
    </source>
</evidence>
<reference evidence="8" key="2">
    <citation type="submission" date="2019-07" db="EMBL/GenBank/DDBJ databases">
        <authorList>
            <person name="Seetharam A."/>
            <person name="Woodhouse M."/>
            <person name="Cannon E."/>
        </authorList>
    </citation>
    <scope>NUCLEOTIDE SEQUENCE [LARGE SCALE GENOMIC DNA]</scope>
    <source>
        <strain evidence="8">cv. B73</strain>
    </source>
</reference>